<feature type="non-terminal residue" evidence="11">
    <location>
        <position position="216"/>
    </location>
</feature>
<reference evidence="11 12" key="1">
    <citation type="submission" date="2024-04" db="EMBL/GenBank/DDBJ databases">
        <authorList>
            <consortium name="Genoscope - CEA"/>
            <person name="William W."/>
        </authorList>
    </citation>
    <scope>NUCLEOTIDE SEQUENCE [LARGE SCALE GENOMIC DNA]</scope>
</reference>
<evidence type="ECO:0000256" key="1">
    <source>
        <dbReference type="ARBA" id="ARBA00004141"/>
    </source>
</evidence>
<feature type="transmembrane region" description="Helical" evidence="9">
    <location>
        <begin position="184"/>
        <end position="206"/>
    </location>
</feature>
<dbReference type="PROSITE" id="PS50262">
    <property type="entry name" value="G_PROTEIN_RECEP_F1_2"/>
    <property type="match status" value="1"/>
</dbReference>
<dbReference type="Gene3D" id="1.20.1070.10">
    <property type="entry name" value="Rhodopsin 7-helix transmembrane proteins"/>
    <property type="match status" value="1"/>
</dbReference>
<proteinExistence type="inferred from homology"/>
<keyword evidence="12" id="KW-1185">Reference proteome</keyword>
<feature type="non-terminal residue" evidence="11">
    <location>
        <position position="1"/>
    </location>
</feature>
<feature type="transmembrane region" description="Helical" evidence="9">
    <location>
        <begin position="121"/>
        <end position="143"/>
    </location>
</feature>
<feature type="transmembrane region" description="Helical" evidence="9">
    <location>
        <begin position="6"/>
        <end position="24"/>
    </location>
</feature>
<evidence type="ECO:0000259" key="10">
    <source>
        <dbReference type="PROSITE" id="PS50262"/>
    </source>
</evidence>
<feature type="transmembrane region" description="Helical" evidence="9">
    <location>
        <begin position="75"/>
        <end position="100"/>
    </location>
</feature>
<evidence type="ECO:0000256" key="3">
    <source>
        <dbReference type="ARBA" id="ARBA00022989"/>
    </source>
</evidence>
<dbReference type="InterPro" id="IPR000276">
    <property type="entry name" value="GPCR_Rhodpsn"/>
</dbReference>
<dbReference type="PRINTS" id="PR00237">
    <property type="entry name" value="GPCRRHODOPSN"/>
</dbReference>
<accession>A0AAV2HRW3</accession>
<evidence type="ECO:0000256" key="7">
    <source>
        <dbReference type="ARBA" id="ARBA00023224"/>
    </source>
</evidence>
<evidence type="ECO:0000256" key="4">
    <source>
        <dbReference type="ARBA" id="ARBA00023040"/>
    </source>
</evidence>
<evidence type="ECO:0000256" key="9">
    <source>
        <dbReference type="SAM" id="Phobius"/>
    </source>
</evidence>
<comment type="caution">
    <text evidence="11">The sequence shown here is derived from an EMBL/GenBank/DDBJ whole genome shotgun (WGS) entry which is preliminary data.</text>
</comment>
<dbReference type="EMBL" id="CAXITT010000225">
    <property type="protein sequence ID" value="CAL1536280.1"/>
    <property type="molecule type" value="Genomic_DNA"/>
</dbReference>
<feature type="domain" description="G-protein coupled receptors family 1 profile" evidence="10">
    <location>
        <begin position="17"/>
        <end position="216"/>
    </location>
</feature>
<evidence type="ECO:0000313" key="11">
    <source>
        <dbReference type="EMBL" id="CAL1536280.1"/>
    </source>
</evidence>
<keyword evidence="7 8" id="KW-0807">Transducer</keyword>
<keyword evidence="5 9" id="KW-0472">Membrane</keyword>
<dbReference type="PANTHER" id="PTHR24243:SF208">
    <property type="entry name" value="PYROKININ-1 RECEPTOR"/>
    <property type="match status" value="1"/>
</dbReference>
<dbReference type="PROSITE" id="PS00237">
    <property type="entry name" value="G_PROTEIN_RECEP_F1_1"/>
    <property type="match status" value="1"/>
</dbReference>
<evidence type="ECO:0000313" key="12">
    <source>
        <dbReference type="Proteomes" id="UP001497497"/>
    </source>
</evidence>
<dbReference type="InterPro" id="IPR017452">
    <property type="entry name" value="GPCR_Rhodpsn_7TM"/>
</dbReference>
<evidence type="ECO:0000256" key="5">
    <source>
        <dbReference type="ARBA" id="ARBA00023136"/>
    </source>
</evidence>
<dbReference type="Pfam" id="PF00001">
    <property type="entry name" value="7tm_1"/>
    <property type="match status" value="1"/>
</dbReference>
<feature type="transmembrane region" description="Helical" evidence="9">
    <location>
        <begin position="36"/>
        <end position="55"/>
    </location>
</feature>
<protein>
    <recommendedName>
        <fullName evidence="10">G-protein coupled receptors family 1 profile domain-containing protein</fullName>
    </recommendedName>
</protein>
<dbReference type="Proteomes" id="UP001497497">
    <property type="component" value="Unassembled WGS sequence"/>
</dbReference>
<keyword evidence="4 8" id="KW-0297">G-protein coupled receptor</keyword>
<keyword evidence="2 8" id="KW-0812">Transmembrane</keyword>
<evidence type="ECO:0000256" key="2">
    <source>
        <dbReference type="ARBA" id="ARBA00022692"/>
    </source>
</evidence>
<comment type="similarity">
    <text evidence="8">Belongs to the G-protein coupled receptor 1 family.</text>
</comment>
<evidence type="ECO:0000256" key="6">
    <source>
        <dbReference type="ARBA" id="ARBA00023170"/>
    </source>
</evidence>
<dbReference type="PANTHER" id="PTHR24243">
    <property type="entry name" value="G-PROTEIN COUPLED RECEPTOR"/>
    <property type="match status" value="1"/>
</dbReference>
<sequence>VLGFCLIPLLSVLGIVGNVFNMVVLCRHGFKKSTNIILVSLSLSDFLFSFLNIAYRLKNLMPYFDQNVGTTVTTFSYILIYPMINIFLCLSLLHVTAIAIERFVAVFFPFYVSRIFTPFRVKWTVLSLYIFTVSLLMVLFFYYSYEWVYDARYNVTVARTVYSQVCRENPGFFNIYIGLVLNNLFTTIPLVIILLCSLAIAIKLNADTCAGARMSS</sequence>
<name>A0AAV2HRW3_LYMST</name>
<organism evidence="11 12">
    <name type="scientific">Lymnaea stagnalis</name>
    <name type="common">Great pond snail</name>
    <name type="synonym">Helix stagnalis</name>
    <dbReference type="NCBI Taxonomy" id="6523"/>
    <lineage>
        <taxon>Eukaryota</taxon>
        <taxon>Metazoa</taxon>
        <taxon>Spiralia</taxon>
        <taxon>Lophotrochozoa</taxon>
        <taxon>Mollusca</taxon>
        <taxon>Gastropoda</taxon>
        <taxon>Heterobranchia</taxon>
        <taxon>Euthyneura</taxon>
        <taxon>Panpulmonata</taxon>
        <taxon>Hygrophila</taxon>
        <taxon>Lymnaeoidea</taxon>
        <taxon>Lymnaeidae</taxon>
        <taxon>Lymnaea</taxon>
    </lineage>
</organism>
<dbReference type="SUPFAM" id="SSF81321">
    <property type="entry name" value="Family A G protein-coupled receptor-like"/>
    <property type="match status" value="1"/>
</dbReference>
<dbReference type="GO" id="GO:0004930">
    <property type="term" value="F:G protein-coupled receptor activity"/>
    <property type="evidence" value="ECO:0007669"/>
    <property type="project" value="UniProtKB-KW"/>
</dbReference>
<dbReference type="AlphaFoldDB" id="A0AAV2HRW3"/>
<keyword evidence="3 9" id="KW-1133">Transmembrane helix</keyword>
<keyword evidence="6 8" id="KW-0675">Receptor</keyword>
<evidence type="ECO:0000256" key="8">
    <source>
        <dbReference type="RuleBase" id="RU000688"/>
    </source>
</evidence>
<dbReference type="GO" id="GO:0016020">
    <property type="term" value="C:membrane"/>
    <property type="evidence" value="ECO:0007669"/>
    <property type="project" value="UniProtKB-SubCell"/>
</dbReference>
<gene>
    <name evidence="11" type="ORF">GSLYS_00010193001</name>
</gene>
<comment type="subcellular location">
    <subcellularLocation>
        <location evidence="1">Membrane</location>
        <topology evidence="1">Multi-pass membrane protein</topology>
    </subcellularLocation>
</comment>